<feature type="region of interest" description="Disordered" evidence="1">
    <location>
        <begin position="109"/>
        <end position="146"/>
    </location>
</feature>
<comment type="caution">
    <text evidence="2">The sequence shown here is derived from an EMBL/GenBank/DDBJ whole genome shotgun (WGS) entry which is preliminary data.</text>
</comment>
<evidence type="ECO:0000313" key="2">
    <source>
        <dbReference type="EMBL" id="KAJ1922305.1"/>
    </source>
</evidence>
<proteinExistence type="predicted"/>
<gene>
    <name evidence="2" type="ORF">H4219_000167</name>
</gene>
<organism evidence="2 3">
    <name type="scientific">Mycoemilia scoparia</name>
    <dbReference type="NCBI Taxonomy" id="417184"/>
    <lineage>
        <taxon>Eukaryota</taxon>
        <taxon>Fungi</taxon>
        <taxon>Fungi incertae sedis</taxon>
        <taxon>Zoopagomycota</taxon>
        <taxon>Kickxellomycotina</taxon>
        <taxon>Kickxellomycetes</taxon>
        <taxon>Kickxellales</taxon>
        <taxon>Kickxellaceae</taxon>
        <taxon>Mycoemilia</taxon>
    </lineage>
</organism>
<feature type="compositionally biased region" description="Gly residues" evidence="1">
    <location>
        <begin position="119"/>
        <end position="128"/>
    </location>
</feature>
<reference evidence="2" key="1">
    <citation type="submission" date="2022-07" db="EMBL/GenBank/DDBJ databases">
        <title>Phylogenomic reconstructions and comparative analyses of Kickxellomycotina fungi.</title>
        <authorList>
            <person name="Reynolds N.K."/>
            <person name="Stajich J.E."/>
            <person name="Barry K."/>
            <person name="Grigoriev I.V."/>
            <person name="Crous P."/>
            <person name="Smith M.E."/>
        </authorList>
    </citation>
    <scope>NUCLEOTIDE SEQUENCE</scope>
    <source>
        <strain evidence="2">NBRC 100468</strain>
    </source>
</reference>
<protein>
    <submittedName>
        <fullName evidence="2">Uncharacterized protein</fullName>
    </submittedName>
</protein>
<dbReference type="Proteomes" id="UP001150538">
    <property type="component" value="Unassembled WGS sequence"/>
</dbReference>
<dbReference type="EMBL" id="JANBPU010000001">
    <property type="protein sequence ID" value="KAJ1922305.1"/>
    <property type="molecule type" value="Genomic_DNA"/>
</dbReference>
<evidence type="ECO:0000256" key="1">
    <source>
        <dbReference type="SAM" id="MobiDB-lite"/>
    </source>
</evidence>
<keyword evidence="3" id="KW-1185">Reference proteome</keyword>
<sequence length="313" mass="33887">MGSSLLARAFAGQGLRIRIRSDIRPRKRGNKDIQQLKNVPIAKIFREDRADSDTSTIRSSLSYLDSISPSSSVDWKVLENFGAMGNVQKPIWMNGAFNGRGEPGYKMINPDRMEFGLGSVPGGSGSGSGSSTNSSSSGSGGSGSTNIRNYSNLSSLQLLGCSKGSPMSNFIASSQQNTQSSVCPLPTNTSGAYRLAGLFNNWAQQPQELSHGPAPNSISESVLNNILLGGMSLDRVNRSQQTSQIQWPFSNANIDQLWQQDDLQQTRLPEGLTNYGPGLVAQNTQTTPFQTLSAAQQLTEWINSRSDRNQLYK</sequence>
<dbReference type="AlphaFoldDB" id="A0A9W8A3Y3"/>
<evidence type="ECO:0000313" key="3">
    <source>
        <dbReference type="Proteomes" id="UP001150538"/>
    </source>
</evidence>
<name>A0A9W8A3Y3_9FUNG</name>
<accession>A0A9W8A3Y3</accession>